<dbReference type="InterPro" id="IPR004838">
    <property type="entry name" value="NHTrfase_class1_PyrdxlP-BS"/>
</dbReference>
<dbReference type="Gene3D" id="3.40.640.10">
    <property type="entry name" value="Type I PLP-dependent aspartate aminotransferase-like (Major domain)"/>
    <property type="match status" value="1"/>
</dbReference>
<dbReference type="SUPFAM" id="SSF53383">
    <property type="entry name" value="PLP-dependent transferases"/>
    <property type="match status" value="1"/>
</dbReference>
<evidence type="ECO:0000313" key="8">
    <source>
        <dbReference type="EMBL" id="ATB34217.1"/>
    </source>
</evidence>
<reference evidence="8 9" key="1">
    <citation type="submission" date="2017-06" db="EMBL/GenBank/DDBJ databases">
        <authorList>
            <person name="Kim H.J."/>
            <person name="Triplett B.A."/>
        </authorList>
    </citation>
    <scope>NUCLEOTIDE SEQUENCE [LARGE SCALE GENOMIC DNA]</scope>
    <source>
        <strain evidence="8 9">DSM 14713</strain>
    </source>
</reference>
<evidence type="ECO:0000259" key="7">
    <source>
        <dbReference type="Pfam" id="PF00155"/>
    </source>
</evidence>
<gene>
    <name evidence="8" type="ORF">MEBOL_007718</name>
</gene>
<dbReference type="PANTHER" id="PTHR46383:SF1">
    <property type="entry name" value="ASPARTATE AMINOTRANSFERASE"/>
    <property type="match status" value="1"/>
</dbReference>
<evidence type="ECO:0000256" key="3">
    <source>
        <dbReference type="ARBA" id="ARBA00022576"/>
    </source>
</evidence>
<evidence type="ECO:0000256" key="1">
    <source>
        <dbReference type="ARBA" id="ARBA00001933"/>
    </source>
</evidence>
<dbReference type="GO" id="GO:0030170">
    <property type="term" value="F:pyridoxal phosphate binding"/>
    <property type="evidence" value="ECO:0007669"/>
    <property type="project" value="InterPro"/>
</dbReference>
<dbReference type="InterPro" id="IPR015422">
    <property type="entry name" value="PyrdxlP-dep_Trfase_small"/>
</dbReference>
<dbReference type="EC" id="2.6.1.-" evidence="6"/>
<evidence type="ECO:0000313" key="9">
    <source>
        <dbReference type="Proteomes" id="UP000217289"/>
    </source>
</evidence>
<evidence type="ECO:0000256" key="6">
    <source>
        <dbReference type="RuleBase" id="RU000481"/>
    </source>
</evidence>
<dbReference type="FunFam" id="3.40.640.10:FF:000033">
    <property type="entry name" value="Aspartate aminotransferase"/>
    <property type="match status" value="1"/>
</dbReference>
<keyword evidence="4 6" id="KW-0808">Transferase</keyword>
<keyword evidence="9" id="KW-1185">Reference proteome</keyword>
<dbReference type="RefSeq" id="WP_095982150.1">
    <property type="nucleotide sequence ID" value="NZ_CP022163.1"/>
</dbReference>
<evidence type="ECO:0000256" key="5">
    <source>
        <dbReference type="ARBA" id="ARBA00022898"/>
    </source>
</evidence>
<dbReference type="Proteomes" id="UP000217289">
    <property type="component" value="Chromosome"/>
</dbReference>
<dbReference type="EMBL" id="CP022163">
    <property type="protein sequence ID" value="ATB34217.1"/>
    <property type="molecule type" value="Genomic_DNA"/>
</dbReference>
<keyword evidence="3 6" id="KW-0032">Aminotransferase</keyword>
<protein>
    <recommendedName>
        <fullName evidence="6">Aminotransferase</fullName>
        <ecNumber evidence="6">2.6.1.-</ecNumber>
    </recommendedName>
</protein>
<dbReference type="PANTHER" id="PTHR46383">
    <property type="entry name" value="ASPARTATE AMINOTRANSFERASE"/>
    <property type="match status" value="1"/>
</dbReference>
<sequence>MNLANRLSAIKPSPTLALNAKAKALSAQGVDVVSFAAGEPDFDTPDFIKQAAIDALGQGFTKYTPTAGIPELREAICAKLARDNHLTYAPDQVLVSVGAKHSLYNIFQALLNEGDEVIILSPYWVSYPDMVQLAGGKPVIIETREEDGFAPDPEAIRKALTPRTKALIINSPSNPSGVVLSRDTLTKIAEAVRGHDCLLVSDDIYEKLLYAGEFSNIGNVAPDLVSRLVVVNGMSKAFSMTGWRLGYTAGPKWLIAGMQMIQDQSTSNPSSFSQKAAVAALKGPESLFEPMVKEYRARRDMVVETLNSMDGVRCRTPEGAFYVLPNISGLYGRSYKGTPLKGSLQVSEILLNDFRIAAVPGAPFGVDANIRLSFATSREQLRKGLERFREFTAAVR</sequence>
<organism evidence="8 9">
    <name type="scientific">Melittangium boletus DSM 14713</name>
    <dbReference type="NCBI Taxonomy" id="1294270"/>
    <lineage>
        <taxon>Bacteria</taxon>
        <taxon>Pseudomonadati</taxon>
        <taxon>Myxococcota</taxon>
        <taxon>Myxococcia</taxon>
        <taxon>Myxococcales</taxon>
        <taxon>Cystobacterineae</taxon>
        <taxon>Archangiaceae</taxon>
        <taxon>Melittangium</taxon>
    </lineage>
</organism>
<feature type="domain" description="Aminotransferase class I/classII large" evidence="7">
    <location>
        <begin position="31"/>
        <end position="388"/>
    </location>
</feature>
<dbReference type="KEGG" id="mbd:MEBOL_007718"/>
<dbReference type="PROSITE" id="PS00105">
    <property type="entry name" value="AA_TRANSFER_CLASS_1"/>
    <property type="match status" value="1"/>
</dbReference>
<comment type="similarity">
    <text evidence="2 6">Belongs to the class-I pyridoxal-phosphate-dependent aminotransferase family.</text>
</comment>
<evidence type="ECO:0000256" key="2">
    <source>
        <dbReference type="ARBA" id="ARBA00007441"/>
    </source>
</evidence>
<dbReference type="GO" id="GO:0008483">
    <property type="term" value="F:transaminase activity"/>
    <property type="evidence" value="ECO:0007669"/>
    <property type="project" value="UniProtKB-KW"/>
</dbReference>
<dbReference type="InterPro" id="IPR004839">
    <property type="entry name" value="Aminotransferase_I/II_large"/>
</dbReference>
<dbReference type="InterPro" id="IPR015421">
    <property type="entry name" value="PyrdxlP-dep_Trfase_major"/>
</dbReference>
<evidence type="ECO:0000256" key="4">
    <source>
        <dbReference type="ARBA" id="ARBA00022679"/>
    </source>
</evidence>
<dbReference type="Pfam" id="PF00155">
    <property type="entry name" value="Aminotran_1_2"/>
    <property type="match status" value="1"/>
</dbReference>
<comment type="cofactor">
    <cofactor evidence="1 6">
        <name>pyridoxal 5'-phosphate</name>
        <dbReference type="ChEBI" id="CHEBI:597326"/>
    </cofactor>
</comment>
<dbReference type="InterPro" id="IPR050596">
    <property type="entry name" value="AspAT/PAT-like"/>
</dbReference>
<dbReference type="OrthoDB" id="9804474at2"/>
<dbReference type="CDD" id="cd00609">
    <property type="entry name" value="AAT_like"/>
    <property type="match status" value="1"/>
</dbReference>
<proteinExistence type="inferred from homology"/>
<keyword evidence="5" id="KW-0663">Pyridoxal phosphate</keyword>
<name>A0A250ISQ8_9BACT</name>
<accession>A0A250ISQ8</accession>
<dbReference type="Gene3D" id="3.90.1150.10">
    <property type="entry name" value="Aspartate Aminotransferase, domain 1"/>
    <property type="match status" value="1"/>
</dbReference>
<dbReference type="AlphaFoldDB" id="A0A250ISQ8"/>
<dbReference type="InterPro" id="IPR015424">
    <property type="entry name" value="PyrdxlP-dep_Trfase"/>
</dbReference>
<dbReference type="GO" id="GO:0006520">
    <property type="term" value="P:amino acid metabolic process"/>
    <property type="evidence" value="ECO:0007669"/>
    <property type="project" value="InterPro"/>
</dbReference>